<organism evidence="1 2">
    <name type="scientific">Araneus ventricosus</name>
    <name type="common">Orbweaver spider</name>
    <name type="synonym">Epeira ventricosa</name>
    <dbReference type="NCBI Taxonomy" id="182803"/>
    <lineage>
        <taxon>Eukaryota</taxon>
        <taxon>Metazoa</taxon>
        <taxon>Ecdysozoa</taxon>
        <taxon>Arthropoda</taxon>
        <taxon>Chelicerata</taxon>
        <taxon>Arachnida</taxon>
        <taxon>Araneae</taxon>
        <taxon>Araneomorphae</taxon>
        <taxon>Entelegynae</taxon>
        <taxon>Araneoidea</taxon>
        <taxon>Araneidae</taxon>
        <taxon>Araneus</taxon>
    </lineage>
</organism>
<keyword evidence="2" id="KW-1185">Reference proteome</keyword>
<dbReference type="Proteomes" id="UP000499080">
    <property type="component" value="Unassembled WGS sequence"/>
</dbReference>
<comment type="caution">
    <text evidence="1">The sequence shown here is derived from an EMBL/GenBank/DDBJ whole genome shotgun (WGS) entry which is preliminary data.</text>
</comment>
<protein>
    <submittedName>
        <fullName evidence="1">Uncharacterized protein</fullName>
    </submittedName>
</protein>
<evidence type="ECO:0000313" key="2">
    <source>
        <dbReference type="Proteomes" id="UP000499080"/>
    </source>
</evidence>
<dbReference type="PANTHER" id="PTHR46601">
    <property type="entry name" value="ULP_PROTEASE DOMAIN-CONTAINING PROTEIN"/>
    <property type="match status" value="1"/>
</dbReference>
<dbReference type="AlphaFoldDB" id="A0A4Y2I091"/>
<sequence>MGKCVYCPSETEIGTILKESFAVNLIEQVPPVGFSLPKTSFLEILFFLKTLEKSSEKCIDLFCSKSSSLVQHNFIAKQQGAFFNYRKGYLKEFVTCDFFENYSIARDESTTQYKNKKNFLNFCFHEEDFKVKGECYFLVTEHGKGSCEGIGDSIKKLAPCASLQWPYKNQTLTPRQLFEWIVKNITNVDFAYSTQEEYTESELFLKSHFVQALAIQGTKQYHAFILKTTPTLLVKYFSYDLQGWEKEVSKYPNKLKLEDISGYITTVYEGNW</sequence>
<gene>
    <name evidence="1" type="ORF">AVEN_5970_1</name>
</gene>
<dbReference type="EMBL" id="BGPR01002260">
    <property type="protein sequence ID" value="GBM70596.1"/>
    <property type="molecule type" value="Genomic_DNA"/>
</dbReference>
<reference evidence="1 2" key="1">
    <citation type="journal article" date="2019" name="Sci. Rep.">
        <title>Orb-weaving spider Araneus ventricosus genome elucidates the spidroin gene catalogue.</title>
        <authorList>
            <person name="Kono N."/>
            <person name="Nakamura H."/>
            <person name="Ohtoshi R."/>
            <person name="Moran D.A.P."/>
            <person name="Shinohara A."/>
            <person name="Yoshida Y."/>
            <person name="Fujiwara M."/>
            <person name="Mori M."/>
            <person name="Tomita M."/>
            <person name="Arakawa K."/>
        </authorList>
    </citation>
    <scope>NUCLEOTIDE SEQUENCE [LARGE SCALE GENOMIC DNA]</scope>
</reference>
<dbReference type="PANTHER" id="PTHR46601:SF1">
    <property type="entry name" value="ADF-H DOMAIN-CONTAINING PROTEIN"/>
    <property type="match status" value="1"/>
</dbReference>
<evidence type="ECO:0000313" key="1">
    <source>
        <dbReference type="EMBL" id="GBM70596.1"/>
    </source>
</evidence>
<proteinExistence type="predicted"/>
<accession>A0A4Y2I091</accession>
<name>A0A4Y2I091_ARAVE</name>